<dbReference type="AlphaFoldDB" id="A0A6P4ZNM2"/>
<dbReference type="GO" id="GO:0004748">
    <property type="term" value="F:ribonucleoside-diphosphate reductase activity, thioredoxin disulfide as acceptor"/>
    <property type="evidence" value="ECO:0007669"/>
    <property type="project" value="TreeGrafter"/>
</dbReference>
<dbReference type="GO" id="GO:0009263">
    <property type="term" value="P:deoxyribonucleotide biosynthetic process"/>
    <property type="evidence" value="ECO:0007669"/>
    <property type="project" value="InterPro"/>
</dbReference>
<dbReference type="Proteomes" id="UP000515135">
    <property type="component" value="Unplaced"/>
</dbReference>
<keyword evidence="1" id="KW-1185">Reference proteome</keyword>
<evidence type="ECO:0000313" key="2">
    <source>
        <dbReference type="RefSeq" id="XP_019632632.1"/>
    </source>
</evidence>
<dbReference type="RefSeq" id="XP_019632632.1">
    <property type="nucleotide sequence ID" value="XM_019777073.1"/>
</dbReference>
<evidence type="ECO:0000313" key="1">
    <source>
        <dbReference type="Proteomes" id="UP000515135"/>
    </source>
</evidence>
<gene>
    <name evidence="2" type="primary">LOC109476186</name>
</gene>
<protein>
    <submittedName>
        <fullName evidence="2">Uncharacterized protein F54H12.2-like</fullName>
    </submittedName>
</protein>
<dbReference type="InterPro" id="IPR000358">
    <property type="entry name" value="RNR_small_fam"/>
</dbReference>
<sequence>MDHIHPLSCSCTKSELDLFEVPPTQTSIVDSRWVQYHPVASLSESSPIEFDIPGAGEEFTDLSQTQLYVRAKIVRPNGADLPGDAKVGPVNLWLQSLFQQVDVSLGGKLITDATNCYPYRAYLETLLNFGSEAKQSQLTSSLFYQDTPGKLHLVDPYPAGDNPDANEGLVKRANMTRGEIDLQGPLHVDLFFQDRFLLSKVDVKIKLHRSKHQFSLMAQGEQYKVVITEAAVFLRKVNLLPTYQLSIESRLNKETAKYPLRRIQVKPFTIPQGNHTVSNDNLFLGQVPKRVVIGLVDNAAFQGSYGTNPYNFQHFNLNHISLCVDGREVPHKALTPNFEQGQYIRSYVNLFGTTGKQGQDCGNQIARDDFDKGYTLFCYDLSPDLCGLGGDHFNVIRQGNLRLELHFAQALEQTVVAVVFAEFDNLLEINRQRNVSFDYSN</sequence>
<dbReference type="PANTHER" id="PTHR23409:SF21">
    <property type="entry name" value="CAPSID PROTEIN"/>
    <property type="match status" value="1"/>
</dbReference>
<proteinExistence type="predicted"/>
<accession>A0A6P4ZNM2</accession>
<name>A0A6P4ZNM2_BRABE</name>
<dbReference type="GeneID" id="109476186"/>
<reference evidence="2" key="1">
    <citation type="submission" date="2025-08" db="UniProtKB">
        <authorList>
            <consortium name="RefSeq"/>
        </authorList>
    </citation>
    <scope>IDENTIFICATION</scope>
    <source>
        <tissue evidence="2">Gonad</tissue>
    </source>
</reference>
<dbReference type="KEGG" id="bbel:109476186"/>
<organism evidence="1 2">
    <name type="scientific">Branchiostoma belcheri</name>
    <name type="common">Amphioxus</name>
    <dbReference type="NCBI Taxonomy" id="7741"/>
    <lineage>
        <taxon>Eukaryota</taxon>
        <taxon>Metazoa</taxon>
        <taxon>Chordata</taxon>
        <taxon>Cephalochordata</taxon>
        <taxon>Leptocardii</taxon>
        <taxon>Amphioxiformes</taxon>
        <taxon>Branchiostomatidae</taxon>
        <taxon>Branchiostoma</taxon>
    </lineage>
</organism>
<dbReference type="GO" id="GO:0005829">
    <property type="term" value="C:cytosol"/>
    <property type="evidence" value="ECO:0007669"/>
    <property type="project" value="TreeGrafter"/>
</dbReference>
<dbReference type="PANTHER" id="PTHR23409">
    <property type="entry name" value="RIBONUCLEOSIDE-DIPHOSPHATE REDUCTASE SMALL CHAIN"/>
    <property type="match status" value="1"/>
</dbReference>
<dbReference type="OrthoDB" id="6271650at2759"/>